<dbReference type="PANTHER" id="PTHR24252:SF26">
    <property type="entry name" value="TRANSMEMBRANE SERINE PROTEASE 9"/>
    <property type="match status" value="1"/>
</dbReference>
<dbReference type="SMART" id="SM00020">
    <property type="entry name" value="Tryp_SPc"/>
    <property type="match status" value="1"/>
</dbReference>
<dbReference type="Gene3D" id="2.40.10.10">
    <property type="entry name" value="Trypsin-like serine proteases"/>
    <property type="match status" value="2"/>
</dbReference>
<dbReference type="GeneTree" id="ENSGT00940000159993"/>
<dbReference type="InterPro" id="IPR001254">
    <property type="entry name" value="Trypsin_dom"/>
</dbReference>
<dbReference type="Pfam" id="PF00089">
    <property type="entry name" value="Trypsin"/>
    <property type="match status" value="1"/>
</dbReference>
<evidence type="ECO:0000256" key="1">
    <source>
        <dbReference type="ARBA" id="ARBA00023157"/>
    </source>
</evidence>
<keyword evidence="1" id="KW-1015">Disulfide bond</keyword>
<accession>A0A4W3HAS1</accession>
<reference evidence="4" key="3">
    <citation type="journal article" date="2014" name="Nature">
        <title>Elephant shark genome provides unique insights into gnathostome evolution.</title>
        <authorList>
            <consortium name="International Elephant Shark Genome Sequencing Consortium"/>
            <person name="Venkatesh B."/>
            <person name="Lee A.P."/>
            <person name="Ravi V."/>
            <person name="Maurya A.K."/>
            <person name="Lian M.M."/>
            <person name="Swann J.B."/>
            <person name="Ohta Y."/>
            <person name="Flajnik M.F."/>
            <person name="Sutoh Y."/>
            <person name="Kasahara M."/>
            <person name="Hoon S."/>
            <person name="Gangu V."/>
            <person name="Roy S.W."/>
            <person name="Irimia M."/>
            <person name="Korzh V."/>
            <person name="Kondrychyn I."/>
            <person name="Lim Z.W."/>
            <person name="Tay B.H."/>
            <person name="Tohari S."/>
            <person name="Kong K.W."/>
            <person name="Ho S."/>
            <person name="Lorente-Galdos B."/>
            <person name="Quilez J."/>
            <person name="Marques-Bonet T."/>
            <person name="Raney B.J."/>
            <person name="Ingham P.W."/>
            <person name="Tay A."/>
            <person name="Hillier L.W."/>
            <person name="Minx P."/>
            <person name="Boehm T."/>
            <person name="Wilson R.K."/>
            <person name="Brenner S."/>
            <person name="Warren W.C."/>
        </authorList>
    </citation>
    <scope>NUCLEOTIDE SEQUENCE [LARGE SCALE GENOMIC DNA]</scope>
</reference>
<dbReference type="SUPFAM" id="SSF50494">
    <property type="entry name" value="Trypsin-like serine proteases"/>
    <property type="match status" value="1"/>
</dbReference>
<protein>
    <recommendedName>
        <fullName evidence="2">Peptidase S1 domain-containing protein</fullName>
    </recommendedName>
</protein>
<dbReference type="AlphaFoldDB" id="A0A4W3HAS1"/>
<reference evidence="4" key="2">
    <citation type="journal article" date="2007" name="PLoS Biol.">
        <title>Survey sequencing and comparative analysis of the elephant shark (Callorhinchus milii) genome.</title>
        <authorList>
            <person name="Venkatesh B."/>
            <person name="Kirkness E.F."/>
            <person name="Loh Y.H."/>
            <person name="Halpern A.L."/>
            <person name="Lee A.P."/>
            <person name="Johnson J."/>
            <person name="Dandona N."/>
            <person name="Viswanathan L.D."/>
            <person name="Tay A."/>
            <person name="Venter J.C."/>
            <person name="Strausberg R.L."/>
            <person name="Brenner S."/>
        </authorList>
    </citation>
    <scope>NUCLEOTIDE SEQUENCE [LARGE SCALE GENOMIC DNA]</scope>
</reference>
<dbReference type="Ensembl" id="ENSCMIT00000007158.1">
    <property type="protein sequence ID" value="ENSCMIP00000006939.1"/>
    <property type="gene ID" value="ENSCMIG00000003877.1"/>
</dbReference>
<dbReference type="InterPro" id="IPR043504">
    <property type="entry name" value="Peptidase_S1_PA_chymotrypsin"/>
</dbReference>
<proteinExistence type="predicted"/>
<evidence type="ECO:0000313" key="3">
    <source>
        <dbReference type="Ensembl" id="ENSCMIP00000006939.1"/>
    </source>
</evidence>
<dbReference type="InterPro" id="IPR009003">
    <property type="entry name" value="Peptidase_S1_PA"/>
</dbReference>
<dbReference type="GO" id="GO:0006508">
    <property type="term" value="P:proteolysis"/>
    <property type="evidence" value="ECO:0007669"/>
    <property type="project" value="InterPro"/>
</dbReference>
<evidence type="ECO:0000313" key="4">
    <source>
        <dbReference type="Proteomes" id="UP000314986"/>
    </source>
</evidence>
<reference evidence="3" key="4">
    <citation type="submission" date="2025-08" db="UniProtKB">
        <authorList>
            <consortium name="Ensembl"/>
        </authorList>
    </citation>
    <scope>IDENTIFICATION</scope>
</reference>
<organism evidence="3 4">
    <name type="scientific">Callorhinchus milii</name>
    <name type="common">Ghost shark</name>
    <dbReference type="NCBI Taxonomy" id="7868"/>
    <lineage>
        <taxon>Eukaryota</taxon>
        <taxon>Metazoa</taxon>
        <taxon>Chordata</taxon>
        <taxon>Craniata</taxon>
        <taxon>Vertebrata</taxon>
        <taxon>Chondrichthyes</taxon>
        <taxon>Holocephali</taxon>
        <taxon>Chimaeriformes</taxon>
        <taxon>Callorhinchidae</taxon>
        <taxon>Callorhinchus</taxon>
    </lineage>
</organism>
<reference evidence="3" key="5">
    <citation type="submission" date="2025-09" db="UniProtKB">
        <authorList>
            <consortium name="Ensembl"/>
        </authorList>
    </citation>
    <scope>IDENTIFICATION</scope>
</reference>
<feature type="domain" description="Peptidase S1" evidence="2">
    <location>
        <begin position="1"/>
        <end position="151"/>
    </location>
</feature>
<reference evidence="4" key="1">
    <citation type="journal article" date="2006" name="Science">
        <title>Ancient noncoding elements conserved in the human genome.</title>
        <authorList>
            <person name="Venkatesh B."/>
            <person name="Kirkness E.F."/>
            <person name="Loh Y.H."/>
            <person name="Halpern A.L."/>
            <person name="Lee A.P."/>
            <person name="Johnson J."/>
            <person name="Dandona N."/>
            <person name="Viswanathan L.D."/>
            <person name="Tay A."/>
            <person name="Venter J.C."/>
            <person name="Strausberg R.L."/>
            <person name="Brenner S."/>
        </authorList>
    </citation>
    <scope>NUCLEOTIDE SEQUENCE [LARGE SCALE GENOMIC DNA]</scope>
</reference>
<dbReference type="PANTHER" id="PTHR24252">
    <property type="entry name" value="ACROSIN-RELATED"/>
    <property type="match status" value="1"/>
</dbReference>
<name>A0A4W3HAS1_CALMI</name>
<dbReference type="GO" id="GO:0004252">
    <property type="term" value="F:serine-type endopeptidase activity"/>
    <property type="evidence" value="ECO:0007669"/>
    <property type="project" value="InterPro"/>
</dbReference>
<sequence length="151" mass="16691">RGVQRLADLKNWKAHFGTVYRTGRGQGAVWRSISRIIVHPAFNQHTLDYDVALLAVNTSISFSSLVQPVSCLPSEAHVFSDGIKCSISGWGSTKEGGKYQEWSLSWLLHKAEVELIPGHLCQLLYTDHFTPRMLCAGHLAGKVDTASQDTL</sequence>
<dbReference type="Proteomes" id="UP000314986">
    <property type="component" value="Unassembled WGS sequence"/>
</dbReference>
<keyword evidence="4" id="KW-1185">Reference proteome</keyword>
<evidence type="ECO:0000259" key="2">
    <source>
        <dbReference type="PROSITE" id="PS50240"/>
    </source>
</evidence>
<dbReference type="PROSITE" id="PS50240">
    <property type="entry name" value="TRYPSIN_DOM"/>
    <property type="match status" value="1"/>
</dbReference>